<dbReference type="PANTHER" id="PTHR34599">
    <property type="entry name" value="PEROXIDASE-RELATED"/>
    <property type="match status" value="1"/>
</dbReference>
<dbReference type="EMBL" id="QFGA01000002">
    <property type="protein sequence ID" value="TEB05990.1"/>
    <property type="molecule type" value="Genomic_DNA"/>
</dbReference>
<dbReference type="CDD" id="cd03398">
    <property type="entry name" value="PAP2_haloperoxidase"/>
    <property type="match status" value="1"/>
</dbReference>
<organism evidence="1 2">
    <name type="scientific">Pelotomaculum schinkii</name>
    <dbReference type="NCBI Taxonomy" id="78350"/>
    <lineage>
        <taxon>Bacteria</taxon>
        <taxon>Bacillati</taxon>
        <taxon>Bacillota</taxon>
        <taxon>Clostridia</taxon>
        <taxon>Eubacteriales</taxon>
        <taxon>Desulfotomaculaceae</taxon>
        <taxon>Pelotomaculum</taxon>
    </lineage>
</organism>
<accession>A0A4Y7RBA7</accession>
<protein>
    <submittedName>
        <fullName evidence="1">PAP2 superfamily protein</fullName>
    </submittedName>
</protein>
<dbReference type="InterPro" id="IPR052559">
    <property type="entry name" value="V-haloperoxidase"/>
</dbReference>
<dbReference type="Gene3D" id="1.10.606.10">
    <property type="entry name" value="Vanadium-containing Chloroperoxidase, domain 2"/>
    <property type="match status" value="1"/>
</dbReference>
<dbReference type="InterPro" id="IPR016119">
    <property type="entry name" value="Br/Cl_peroxidase_C"/>
</dbReference>
<dbReference type="SUPFAM" id="SSF48317">
    <property type="entry name" value="Acid phosphatase/Vanadium-dependent haloperoxidase"/>
    <property type="match status" value="1"/>
</dbReference>
<sequence length="587" mass="64208">MSGDILLPEKKEVNQGAAADLQLNMEEPCELEPVSVRKRCQKECQVHLNAAEFEKNLPHVFSNKKKACQGDTADLNLNLGDSCDIGPENTRQRRQSAYQVRLNAAGFERDLPLPGHPCNGDELLYVNKIGNYSKALPHNHLGEVNLNAYQAYIETLTTGDPADFATIPLGGVVKLTNPQAAYAYEMAGPDSHHLGTVPPPAFSSAWEAGEMAEVYWQALTRDVPFTDYDTNPLTLAAASDLSGFSDFRGPKAGGLVTPGTLFRMDIPGDLVGPYVSQFLWKNIPYGATSITQRYQVPVAGVDYMTTYAEWLNIQNGLPPAAAIQYEGTPRYIRNGRDMGEYLHKDFSCEATLSACLILLGLGVNALAPTNPYLHSDTQVGFSTFGAPHILDFVIRVSRVALEAAWFQKFLVHRRLRPEEFGGSVQNRLTGAACYPINPELLNSQAVSEVFNKYGVYLLPQAYPEGCPTHPAYPSGHATYIGAGVTMLKAFFKESFVLPNPVVAGPDGLSLLPYEGPPLTVGGELNKLAVNIAMGRDFAGIHWRTDGSEGLKLGETVAIRILQDYRDTYNEDFIGFSFTKFDGTTIII</sequence>
<proteinExistence type="predicted"/>
<dbReference type="AlphaFoldDB" id="A0A4Y7RBA7"/>
<reference evidence="1 2" key="1">
    <citation type="journal article" date="2018" name="Environ. Microbiol.">
        <title>Novel energy conservation strategies and behaviour of Pelotomaculum schinkii driving syntrophic propionate catabolism.</title>
        <authorList>
            <person name="Hidalgo-Ahumada C.A.P."/>
            <person name="Nobu M.K."/>
            <person name="Narihiro T."/>
            <person name="Tamaki H."/>
            <person name="Liu W.T."/>
            <person name="Kamagata Y."/>
            <person name="Stams A.J.M."/>
            <person name="Imachi H."/>
            <person name="Sousa D.Z."/>
        </authorList>
    </citation>
    <scope>NUCLEOTIDE SEQUENCE [LARGE SCALE GENOMIC DNA]</scope>
    <source>
        <strain evidence="1 2">HH</strain>
    </source>
</reference>
<dbReference type="GO" id="GO:0004601">
    <property type="term" value="F:peroxidase activity"/>
    <property type="evidence" value="ECO:0007669"/>
    <property type="project" value="InterPro"/>
</dbReference>
<dbReference type="RefSeq" id="WP_243124142.1">
    <property type="nucleotide sequence ID" value="NZ_QFGA01000002.1"/>
</dbReference>
<dbReference type="InterPro" id="IPR036938">
    <property type="entry name" value="PAP2/HPO_sf"/>
</dbReference>
<comment type="caution">
    <text evidence="1">The sequence shown here is derived from an EMBL/GenBank/DDBJ whole genome shotgun (WGS) entry which is preliminary data.</text>
</comment>
<gene>
    <name evidence="1" type="ORF">Psch_03032</name>
</gene>
<name>A0A4Y7RBA7_9FIRM</name>
<dbReference type="PANTHER" id="PTHR34599:SF1">
    <property type="entry name" value="PHOSPHATIDIC ACID PHOSPHATASE TYPE 2_HALOPEROXIDASE DOMAIN-CONTAINING PROTEIN"/>
    <property type="match status" value="1"/>
</dbReference>
<evidence type="ECO:0000313" key="1">
    <source>
        <dbReference type="EMBL" id="TEB05990.1"/>
    </source>
</evidence>
<dbReference type="Proteomes" id="UP000298324">
    <property type="component" value="Unassembled WGS sequence"/>
</dbReference>
<keyword evidence="2" id="KW-1185">Reference proteome</keyword>
<evidence type="ECO:0000313" key="2">
    <source>
        <dbReference type="Proteomes" id="UP000298324"/>
    </source>
</evidence>